<reference evidence="2" key="1">
    <citation type="submission" date="2022-11" db="EMBL/GenBank/DDBJ databases">
        <title>Hoeflea poritis sp. nov., isolated from scleractinian coral Porites lutea.</title>
        <authorList>
            <person name="Zhang G."/>
            <person name="Wei Q."/>
            <person name="Cai L."/>
        </authorList>
    </citation>
    <scope>NUCLEOTIDE SEQUENCE</scope>
    <source>
        <strain evidence="2">E7-10</strain>
    </source>
</reference>
<dbReference type="EMBL" id="JAPJZH010000006">
    <property type="protein sequence ID" value="MDA4846131.1"/>
    <property type="molecule type" value="Genomic_DNA"/>
</dbReference>
<protein>
    <submittedName>
        <fullName evidence="2">SAF domain-containing protein</fullName>
    </submittedName>
</protein>
<comment type="caution">
    <text evidence="2">The sequence shown here is derived from an EMBL/GenBank/DDBJ whole genome shotgun (WGS) entry which is preliminary data.</text>
</comment>
<feature type="transmembrane region" description="Helical" evidence="1">
    <location>
        <begin position="12"/>
        <end position="38"/>
    </location>
</feature>
<evidence type="ECO:0000313" key="3">
    <source>
        <dbReference type="Proteomes" id="UP001148313"/>
    </source>
</evidence>
<sequence length="186" mass="20468">MTWLRRFHRTVLLLLVALFRGVPYVCFVLAVLAAGYFVQQRTAEPPPVAARDLHPNHPIVAGDLQTGSMENLVGKYTKYAIAAGKPVVAADVSDRPLLPDIAHKLFASVSMRADLVSSLSLGVGMPVQICTQTQKYGLPGPILAVNCDRRFCTIIVDVTQTSPDVRADELKKAWLVRHPFFCVTDR</sequence>
<dbReference type="Proteomes" id="UP001148313">
    <property type="component" value="Unassembled WGS sequence"/>
</dbReference>
<accession>A0ABT4VN83</accession>
<organism evidence="2 3">
    <name type="scientific">Hoeflea poritis</name>
    <dbReference type="NCBI Taxonomy" id="2993659"/>
    <lineage>
        <taxon>Bacteria</taxon>
        <taxon>Pseudomonadati</taxon>
        <taxon>Pseudomonadota</taxon>
        <taxon>Alphaproteobacteria</taxon>
        <taxon>Hyphomicrobiales</taxon>
        <taxon>Rhizobiaceae</taxon>
        <taxon>Hoeflea</taxon>
    </lineage>
</organism>
<keyword evidence="1" id="KW-0472">Membrane</keyword>
<keyword evidence="1" id="KW-0812">Transmembrane</keyword>
<keyword evidence="3" id="KW-1185">Reference proteome</keyword>
<name>A0ABT4VN83_9HYPH</name>
<keyword evidence="1" id="KW-1133">Transmembrane helix</keyword>
<dbReference type="RefSeq" id="WP_271089849.1">
    <property type="nucleotide sequence ID" value="NZ_JAPJZH010000006.1"/>
</dbReference>
<dbReference type="CDD" id="cd11614">
    <property type="entry name" value="SAF_CpaB_FlgA_like"/>
    <property type="match status" value="1"/>
</dbReference>
<evidence type="ECO:0000256" key="1">
    <source>
        <dbReference type="SAM" id="Phobius"/>
    </source>
</evidence>
<evidence type="ECO:0000313" key="2">
    <source>
        <dbReference type="EMBL" id="MDA4846131.1"/>
    </source>
</evidence>
<gene>
    <name evidence="2" type="ORF">OOZ53_12270</name>
</gene>
<proteinExistence type="predicted"/>